<evidence type="ECO:0000259" key="3">
    <source>
        <dbReference type="Pfam" id="PF05970"/>
    </source>
</evidence>
<dbReference type="Gene3D" id="3.40.50.300">
    <property type="entry name" value="P-loop containing nucleotide triphosphate hydrolases"/>
    <property type="match status" value="2"/>
</dbReference>
<dbReference type="InterPro" id="IPR010285">
    <property type="entry name" value="DNA_helicase_pif1-like_DEAD"/>
</dbReference>
<keyword evidence="1" id="KW-0227">DNA damage</keyword>
<dbReference type="OrthoDB" id="5983684at2759"/>
<keyword evidence="5" id="KW-1185">Reference proteome</keyword>
<comment type="cofactor">
    <cofactor evidence="1">
        <name>Mg(2+)</name>
        <dbReference type="ChEBI" id="CHEBI:18420"/>
    </cofactor>
</comment>
<dbReference type="InterPro" id="IPR027417">
    <property type="entry name" value="P-loop_NTPase"/>
</dbReference>
<dbReference type="Gene3D" id="3.60.10.10">
    <property type="entry name" value="Endonuclease/exonuclease/phosphatase"/>
    <property type="match status" value="1"/>
</dbReference>
<comment type="caution">
    <text evidence="4">The sequence shown here is derived from an EMBL/GenBank/DDBJ whole genome shotgun (WGS) entry which is preliminary data.</text>
</comment>
<dbReference type="InterPro" id="IPR005135">
    <property type="entry name" value="Endo/exonuclease/phosphatase"/>
</dbReference>
<dbReference type="GO" id="GO:0043139">
    <property type="term" value="F:5'-3' DNA helicase activity"/>
    <property type="evidence" value="ECO:0007669"/>
    <property type="project" value="UniProtKB-EC"/>
</dbReference>
<dbReference type="EMBL" id="CACRXK020004736">
    <property type="protein sequence ID" value="CAB4003835.1"/>
    <property type="molecule type" value="Genomic_DNA"/>
</dbReference>
<dbReference type="Pfam" id="PF05970">
    <property type="entry name" value="PIF1"/>
    <property type="match status" value="1"/>
</dbReference>
<evidence type="ECO:0000259" key="2">
    <source>
        <dbReference type="Pfam" id="PF03372"/>
    </source>
</evidence>
<sequence>MPPMCETMVLQPLAKEDLDEKELKEIKANSALVVDKLAGMKYGSQKNYQQFLEEMLLTNDQYIKAIQYTLQRDTLFLKRSPSEIRVNSYNVDLLKAWRANMDIQYVLDPYACAVYILSYITKGQRGMSKRLEKASEEAKLGNKALLSQIRHIGNTFLNSVEISAQEAVYLVLQMALRRSLRNVVFINTSNPEERTFLLKSKEQINALPDNSQNIESDNLIKRYQRRPNQLKHVCLAEFAAWYNCVHHKSNQSNTKNNKIQNDFLAECDFQPNVDDDFSENEAIDLNQQEYQLKGGLTLVKRSTPKVIRSVRFNKVKDPENYYREQLMLYTPWRNELKDLLGTCESYLQMYESLEGLILKNNQQFEFQSDILDKAIEEISNKEDLENPVVESNQCDAIAPNTQHLDEQDQLAKKQASELFGCFNPGKNTNHSHYDLMDDIGIYPSSNNVELTTNQMNDTDFRNLVRSLNKEQRQFFNHVLHSVKVSDDQLSLFLSGGAGVGKSWVTNALYEAVTKYLNHVVGENPDEAKVIKLAPTGKAAYNIRGNTVHSGLQLPVNKGFHYIPLDNDRLNTIRSKLRKLKVVLIDEISMVGSGMFNFVNLRLQQIMGSKMPFGGVSIIAVGDLFQLQPVFDKWIFENSNKDYGPLALNVWQEYFEMYELTQIMRQKEDKQFAELLNRLREGHHSQNDIEQLKTRILQPNCSNSNVTHLFTTNKSVAAHNNKTFTCCNDDKAEIEAVDIVVGDISDDKKQQFKQRISSDSTKTMGLHSVLSVATSAKYDLTTNVSVNDGMTNGSECTICKIDYRVLNSSRTNIIWVLFSEPNVGQNCRNENSHLYNTHVQRHWTPILEITRQFKIGKSTNVKKVLRRQFPLRPAAAKTIHRCQGDTLDEAVVDFPNSTREHMHYVGLSRVRNIDKLHILNLSENKIRFNPKVEEEMARLRSKCKLVPCVPDLTAVSYTKTLKILFHNVRSLHLHISDISNDFDVQATDISIFVETALCGRATDEEYKIDGFDLFRNDHIHLENNIRTTYGTITYLKSTLAYLVPPFSYNYNNMEISVTVVNEPVPNLHIVGIYRSRSKVKLHKLIEALDYLHMTLLVNKPTILLGDFNIDLLKPSNERKALMQNMIECRGYSQLISQFTTNHRTCIDHIYTNIPHVVHSSGTLESYFSDHINQFLFVFN</sequence>
<evidence type="ECO:0000313" key="4">
    <source>
        <dbReference type="EMBL" id="CAB4003835.1"/>
    </source>
</evidence>
<dbReference type="PANTHER" id="PTHR47642">
    <property type="entry name" value="ATP-DEPENDENT DNA HELICASE"/>
    <property type="match status" value="1"/>
</dbReference>
<proteinExistence type="inferred from homology"/>
<gene>
    <name evidence="4" type="ORF">PACLA_8A029802</name>
</gene>
<dbReference type="InterPro" id="IPR051055">
    <property type="entry name" value="PIF1_helicase"/>
</dbReference>
<keyword evidence="1" id="KW-0067">ATP-binding</keyword>
<protein>
    <recommendedName>
        <fullName evidence="1">ATP-dependent DNA helicase</fullName>
        <ecNumber evidence="1">5.6.2.3</ecNumber>
    </recommendedName>
</protein>
<accession>A0A7D9E9A1</accession>
<dbReference type="EC" id="5.6.2.3" evidence="1"/>
<keyword evidence="1 4" id="KW-0347">Helicase</keyword>
<comment type="similarity">
    <text evidence="1">Belongs to the helicase family.</text>
</comment>
<dbReference type="Proteomes" id="UP001152795">
    <property type="component" value="Unassembled WGS sequence"/>
</dbReference>
<keyword evidence="1" id="KW-0547">Nucleotide-binding</keyword>
<dbReference type="SUPFAM" id="SSF52540">
    <property type="entry name" value="P-loop containing nucleoside triphosphate hydrolases"/>
    <property type="match status" value="2"/>
</dbReference>
<keyword evidence="1" id="KW-0234">DNA repair</keyword>
<evidence type="ECO:0000313" key="5">
    <source>
        <dbReference type="Proteomes" id="UP001152795"/>
    </source>
</evidence>
<dbReference type="SUPFAM" id="SSF56219">
    <property type="entry name" value="DNase I-like"/>
    <property type="match status" value="1"/>
</dbReference>
<evidence type="ECO:0000256" key="1">
    <source>
        <dbReference type="RuleBase" id="RU363044"/>
    </source>
</evidence>
<dbReference type="GO" id="GO:0005524">
    <property type="term" value="F:ATP binding"/>
    <property type="evidence" value="ECO:0007669"/>
    <property type="project" value="UniProtKB-KW"/>
</dbReference>
<dbReference type="InterPro" id="IPR036691">
    <property type="entry name" value="Endo/exonu/phosph_ase_sf"/>
</dbReference>
<name>A0A7D9E9A1_PARCT</name>
<keyword evidence="1" id="KW-0378">Hydrolase</keyword>
<dbReference type="Pfam" id="PF03372">
    <property type="entry name" value="Exo_endo_phos"/>
    <property type="match status" value="1"/>
</dbReference>
<comment type="catalytic activity">
    <reaction evidence="1">
        <text>ATP + H2O = ADP + phosphate + H(+)</text>
        <dbReference type="Rhea" id="RHEA:13065"/>
        <dbReference type="ChEBI" id="CHEBI:15377"/>
        <dbReference type="ChEBI" id="CHEBI:15378"/>
        <dbReference type="ChEBI" id="CHEBI:30616"/>
        <dbReference type="ChEBI" id="CHEBI:43474"/>
        <dbReference type="ChEBI" id="CHEBI:456216"/>
        <dbReference type="EC" id="5.6.2.3"/>
    </reaction>
</comment>
<keyword evidence="1" id="KW-0233">DNA recombination</keyword>
<feature type="domain" description="DNA helicase Pif1-like DEAD-box helicase" evidence="3">
    <location>
        <begin position="467"/>
        <end position="686"/>
    </location>
</feature>
<dbReference type="GO" id="GO:0000723">
    <property type="term" value="P:telomere maintenance"/>
    <property type="evidence" value="ECO:0007669"/>
    <property type="project" value="InterPro"/>
</dbReference>
<dbReference type="GO" id="GO:0006281">
    <property type="term" value="P:DNA repair"/>
    <property type="evidence" value="ECO:0007669"/>
    <property type="project" value="UniProtKB-KW"/>
</dbReference>
<reference evidence="4" key="1">
    <citation type="submission" date="2020-04" db="EMBL/GenBank/DDBJ databases">
        <authorList>
            <person name="Alioto T."/>
            <person name="Alioto T."/>
            <person name="Gomez Garrido J."/>
        </authorList>
    </citation>
    <scope>NUCLEOTIDE SEQUENCE</scope>
    <source>
        <strain evidence="4">A484AB</strain>
    </source>
</reference>
<organism evidence="4 5">
    <name type="scientific">Paramuricea clavata</name>
    <name type="common">Red gorgonian</name>
    <name type="synonym">Violescent sea-whip</name>
    <dbReference type="NCBI Taxonomy" id="317549"/>
    <lineage>
        <taxon>Eukaryota</taxon>
        <taxon>Metazoa</taxon>
        <taxon>Cnidaria</taxon>
        <taxon>Anthozoa</taxon>
        <taxon>Octocorallia</taxon>
        <taxon>Malacalcyonacea</taxon>
        <taxon>Plexauridae</taxon>
        <taxon>Paramuricea</taxon>
    </lineage>
</organism>
<dbReference type="GO" id="GO:0006310">
    <property type="term" value="P:DNA recombination"/>
    <property type="evidence" value="ECO:0007669"/>
    <property type="project" value="UniProtKB-KW"/>
</dbReference>
<dbReference type="AlphaFoldDB" id="A0A7D9E9A1"/>
<dbReference type="PANTHER" id="PTHR47642:SF8">
    <property type="entry name" value="ATP-DEPENDENT DNA HELICASE"/>
    <property type="match status" value="1"/>
</dbReference>
<feature type="domain" description="Endonuclease/exonuclease/phosphatase" evidence="2">
    <location>
        <begin position="1021"/>
        <end position="1169"/>
    </location>
</feature>
<dbReference type="GO" id="GO:0016787">
    <property type="term" value="F:hydrolase activity"/>
    <property type="evidence" value="ECO:0007669"/>
    <property type="project" value="UniProtKB-KW"/>
</dbReference>